<keyword evidence="1" id="KW-0175">Coiled coil</keyword>
<name>A0ABW6IKV9_9CYAN</name>
<dbReference type="PANTHER" id="PTHR33375:SF1">
    <property type="entry name" value="CHROMOSOME-PARTITIONING PROTEIN PARB-RELATED"/>
    <property type="match status" value="1"/>
</dbReference>
<feature type="coiled-coil region" evidence="1">
    <location>
        <begin position="250"/>
        <end position="277"/>
    </location>
</feature>
<evidence type="ECO:0000313" key="5">
    <source>
        <dbReference type="Proteomes" id="UP001600165"/>
    </source>
</evidence>
<proteinExistence type="predicted"/>
<feature type="domain" description="ParB-like N-terminal" evidence="3">
    <location>
        <begin position="39"/>
        <end position="122"/>
    </location>
</feature>
<dbReference type="EMBL" id="JBHZOL010000111">
    <property type="protein sequence ID" value="MFE4108477.1"/>
    <property type="molecule type" value="Genomic_DNA"/>
</dbReference>
<evidence type="ECO:0000256" key="2">
    <source>
        <dbReference type="SAM" id="MobiDB-lite"/>
    </source>
</evidence>
<dbReference type="SUPFAM" id="SSF110849">
    <property type="entry name" value="ParB/Sulfiredoxin"/>
    <property type="match status" value="1"/>
</dbReference>
<dbReference type="Pfam" id="PF02195">
    <property type="entry name" value="ParB_N"/>
    <property type="match status" value="1"/>
</dbReference>
<feature type="region of interest" description="Disordered" evidence="2">
    <location>
        <begin position="1"/>
        <end position="30"/>
    </location>
</feature>
<dbReference type="Proteomes" id="UP001600165">
    <property type="component" value="Unassembled WGS sequence"/>
</dbReference>
<evidence type="ECO:0000256" key="1">
    <source>
        <dbReference type="SAM" id="Coils"/>
    </source>
</evidence>
<dbReference type="InterPro" id="IPR003115">
    <property type="entry name" value="ParB_N"/>
</dbReference>
<comment type="caution">
    <text evidence="4">The sequence shown here is derived from an EMBL/GenBank/DDBJ whole genome shotgun (WGS) entry which is preliminary data.</text>
</comment>
<dbReference type="RefSeq" id="WP_377968106.1">
    <property type="nucleotide sequence ID" value="NZ_JBHZOL010000111.1"/>
</dbReference>
<dbReference type="Gene3D" id="3.90.1530.10">
    <property type="entry name" value="Conserved hypothetical protein from pyrococcus furiosus pfu- 392566-001, ParB domain"/>
    <property type="match status" value="1"/>
</dbReference>
<dbReference type="InterPro" id="IPR036086">
    <property type="entry name" value="ParB/Sulfiredoxin_sf"/>
</dbReference>
<accession>A0ABW6IKV9</accession>
<sequence>MSKFKNIGSWNSATKTAKPEETTVPQNGKSLLGGKKLVEGNLDRIRRGRKQYRTTTEEEHILQLMASIREHGFTGSLPVIAVEDANYDYEYLGGHTTGEALKRLGYTKALLSVEEVKDPLALAEFSYQLNGANRPLNALDDTLAILDILAEALALQVGKVEPDEIPTLIRQIARDTAKVDTAKVDCIKDTWERNQFAISIKSFAASRLPLLQLPEDLKSAIQQGVSPASALELNKIDDAATRADLIEQAMEMSVADIKQAVREVAKAETQTRSAQKKEWEPLKIFRAVSTKAKKINFDSVSATKKKELTKAIQRVQELVEEIDSIS</sequence>
<dbReference type="InterPro" id="IPR050336">
    <property type="entry name" value="Chromosome_partition/occlusion"/>
</dbReference>
<evidence type="ECO:0000313" key="4">
    <source>
        <dbReference type="EMBL" id="MFE4108477.1"/>
    </source>
</evidence>
<organism evidence="4 5">
    <name type="scientific">Almyronema epifaneia S1</name>
    <dbReference type="NCBI Taxonomy" id="2991925"/>
    <lineage>
        <taxon>Bacteria</taxon>
        <taxon>Bacillati</taxon>
        <taxon>Cyanobacteriota</taxon>
        <taxon>Cyanophyceae</taxon>
        <taxon>Nodosilineales</taxon>
        <taxon>Nodosilineaceae</taxon>
        <taxon>Almyronema</taxon>
        <taxon>Almyronema epifaneia</taxon>
    </lineage>
</organism>
<keyword evidence="5" id="KW-1185">Reference proteome</keyword>
<dbReference type="PANTHER" id="PTHR33375">
    <property type="entry name" value="CHROMOSOME-PARTITIONING PROTEIN PARB-RELATED"/>
    <property type="match status" value="1"/>
</dbReference>
<gene>
    <name evidence="4" type="ORF">ACFVKH_19530</name>
</gene>
<reference evidence="4 5" key="1">
    <citation type="submission" date="2024-10" db="EMBL/GenBank/DDBJ databases">
        <authorList>
            <person name="Ratan Roy A."/>
            <person name="Morales Sandoval P.H."/>
            <person name="De Los Santos Villalobos S."/>
            <person name="Chakraborty S."/>
            <person name="Mukherjee J."/>
        </authorList>
    </citation>
    <scope>NUCLEOTIDE SEQUENCE [LARGE SCALE GENOMIC DNA]</scope>
    <source>
        <strain evidence="4 5">S1</strain>
    </source>
</reference>
<evidence type="ECO:0000259" key="3">
    <source>
        <dbReference type="Pfam" id="PF02195"/>
    </source>
</evidence>
<protein>
    <submittedName>
        <fullName evidence="4">ParB/RepB/Spo0J family partition protein</fullName>
    </submittedName>
</protein>